<organism evidence="1">
    <name type="scientific">marine sediment metagenome</name>
    <dbReference type="NCBI Taxonomy" id="412755"/>
    <lineage>
        <taxon>unclassified sequences</taxon>
        <taxon>metagenomes</taxon>
        <taxon>ecological metagenomes</taxon>
    </lineage>
</organism>
<accession>A0A0F8YFR1</accession>
<reference evidence="1" key="1">
    <citation type="journal article" date="2015" name="Nature">
        <title>Complex archaea that bridge the gap between prokaryotes and eukaryotes.</title>
        <authorList>
            <person name="Spang A."/>
            <person name="Saw J.H."/>
            <person name="Jorgensen S.L."/>
            <person name="Zaremba-Niedzwiedzka K."/>
            <person name="Martijn J."/>
            <person name="Lind A.E."/>
            <person name="van Eijk R."/>
            <person name="Schleper C."/>
            <person name="Guy L."/>
            <person name="Ettema T.J."/>
        </authorList>
    </citation>
    <scope>NUCLEOTIDE SEQUENCE</scope>
</reference>
<gene>
    <name evidence="1" type="ORF">LCGC14_2824530</name>
</gene>
<name>A0A0F8YFR1_9ZZZZ</name>
<dbReference type="Gene3D" id="3.40.50.150">
    <property type="entry name" value="Vaccinia Virus protein VP39"/>
    <property type="match status" value="1"/>
</dbReference>
<evidence type="ECO:0000313" key="1">
    <source>
        <dbReference type="EMBL" id="KKK80333.1"/>
    </source>
</evidence>
<dbReference type="EMBL" id="LAZR01053628">
    <property type="protein sequence ID" value="KKK80333.1"/>
    <property type="molecule type" value="Genomic_DNA"/>
</dbReference>
<protein>
    <submittedName>
        <fullName evidence="1">Uncharacterized protein</fullName>
    </submittedName>
</protein>
<dbReference type="InterPro" id="IPR029063">
    <property type="entry name" value="SAM-dependent_MTases_sf"/>
</dbReference>
<sequence>NEASLIMAAGILLEWDIDAVLVRGDGADFLRQFPLFIDFLHLDGSEPETTFEQFQYAEPKLSLSAVVCIDDCHSYGDWEWGKGNKVIPYLQEKGGWSVVVQPSAFQYKTAICRKIS</sequence>
<feature type="non-terminal residue" evidence="1">
    <location>
        <position position="1"/>
    </location>
</feature>
<comment type="caution">
    <text evidence="1">The sequence shown here is derived from an EMBL/GenBank/DDBJ whole genome shotgun (WGS) entry which is preliminary data.</text>
</comment>
<proteinExistence type="predicted"/>
<dbReference type="AlphaFoldDB" id="A0A0F8YFR1"/>